<evidence type="ECO:0000313" key="1">
    <source>
        <dbReference type="EMBL" id="TRX06948.1"/>
    </source>
</evidence>
<dbReference type="GO" id="GO:0070573">
    <property type="term" value="F:metallodipeptidase activity"/>
    <property type="evidence" value="ECO:0007669"/>
    <property type="project" value="InterPro"/>
</dbReference>
<dbReference type="InterPro" id="IPR032466">
    <property type="entry name" value="Metal_Hydrolase"/>
</dbReference>
<evidence type="ECO:0008006" key="3">
    <source>
        <dbReference type="Google" id="ProtNLM"/>
    </source>
</evidence>
<gene>
    <name evidence="1" type="ORF">FNW11_13635</name>
</gene>
<dbReference type="Gene3D" id="3.20.20.140">
    <property type="entry name" value="Metal-dependent hydrolases"/>
    <property type="match status" value="1"/>
</dbReference>
<dbReference type="EMBL" id="VJZL01000029">
    <property type="protein sequence ID" value="TRX06948.1"/>
    <property type="molecule type" value="Genomic_DNA"/>
</dbReference>
<dbReference type="GO" id="GO:0006508">
    <property type="term" value="P:proteolysis"/>
    <property type="evidence" value="ECO:0007669"/>
    <property type="project" value="InterPro"/>
</dbReference>
<dbReference type="SUPFAM" id="SSF51556">
    <property type="entry name" value="Metallo-dependent hydrolases"/>
    <property type="match status" value="1"/>
</dbReference>
<dbReference type="OrthoDB" id="611177at2"/>
<dbReference type="RefSeq" id="WP_144064964.1">
    <property type="nucleotide sequence ID" value="NZ_VJZL01000029.1"/>
</dbReference>
<sequence length="461" mass="52836">MKNEFKFADLHCHPTLKTYGHSFEDSSYGLKRRNIWYQQENSFVRKLISNYLGLTKFSQADFTTLKNGNVKIVTASLYPFEKGFFINSLGGGFVSAFLANIITGISYYRIRNIQQHINYFEDLEKEYYFLLESIHQNNKMGLFFPKKSEDFKLISHANKTAVILAIEGAHVFNSGLKKYGRETVEKEVLENIYKVKNWKIAPITITFAHNFSNNFCGHARSSDALGPLVNQNEMLNDGFTDLGLKAVKALLDNKNGKVIYPDLKHMCLQSRREYYHYLDTNFKGKNIPIIVSHGAVTGTSWNNPESISDESIFCNTDINFYDEELIAISKSNGLFAIQLDGRRLAKKNVLKKLNSKKNKAFASAEIIWRHLEHIAILLDKNDLNSWNSTCIGSDFDGTINPLPGIYNASDLPLLANNLLELSTHFLSHYDFKNDFNKLTSPETIVNQFCYDNLHHFYLNKF</sequence>
<proteinExistence type="predicted"/>
<dbReference type="AlphaFoldDB" id="A0A553BFB3"/>
<evidence type="ECO:0000313" key="2">
    <source>
        <dbReference type="Proteomes" id="UP000318669"/>
    </source>
</evidence>
<comment type="caution">
    <text evidence="1">The sequence shown here is derived from an EMBL/GenBank/DDBJ whole genome shotgun (WGS) entry which is preliminary data.</text>
</comment>
<accession>A0A553BFB3</accession>
<organism evidence="1 2">
    <name type="scientific">Flavobacterium gawalongense</name>
    <dbReference type="NCBI Taxonomy" id="2594432"/>
    <lineage>
        <taxon>Bacteria</taxon>
        <taxon>Pseudomonadati</taxon>
        <taxon>Bacteroidota</taxon>
        <taxon>Flavobacteriia</taxon>
        <taxon>Flavobacteriales</taxon>
        <taxon>Flavobacteriaceae</taxon>
        <taxon>Flavobacterium</taxon>
    </lineage>
</organism>
<protein>
    <recommendedName>
        <fullName evidence="3">Peptidase M19</fullName>
    </recommendedName>
</protein>
<dbReference type="Pfam" id="PF01244">
    <property type="entry name" value="Peptidase_M19"/>
    <property type="match status" value="1"/>
</dbReference>
<reference evidence="1 2" key="1">
    <citation type="submission" date="2019-07" db="EMBL/GenBank/DDBJ databases">
        <title>Novel species of Flavobacterium.</title>
        <authorList>
            <person name="Liu Q."/>
            <person name="Xin Y.-H."/>
        </authorList>
    </citation>
    <scope>NUCLEOTIDE SEQUENCE [LARGE SCALE GENOMIC DNA]</scope>
    <source>
        <strain evidence="1 2">GSR22</strain>
    </source>
</reference>
<dbReference type="InterPro" id="IPR008257">
    <property type="entry name" value="Pept_M19"/>
</dbReference>
<dbReference type="Proteomes" id="UP000318669">
    <property type="component" value="Unassembled WGS sequence"/>
</dbReference>
<name>A0A553BFB3_9FLAO</name>